<evidence type="ECO:0000313" key="4">
    <source>
        <dbReference type="Proteomes" id="UP000321353"/>
    </source>
</evidence>
<evidence type="ECO:0000256" key="1">
    <source>
        <dbReference type="SAM" id="MobiDB-lite"/>
    </source>
</evidence>
<feature type="domain" description="DUF2760" evidence="2">
    <location>
        <begin position="65"/>
        <end position="183"/>
    </location>
</feature>
<dbReference type="EMBL" id="CP036264">
    <property type="protein sequence ID" value="QEF96759.1"/>
    <property type="molecule type" value="Genomic_DNA"/>
</dbReference>
<feature type="region of interest" description="Disordered" evidence="1">
    <location>
        <begin position="39"/>
        <end position="65"/>
    </location>
</feature>
<protein>
    <recommendedName>
        <fullName evidence="2">DUF2760 domain-containing protein</fullName>
    </recommendedName>
</protein>
<organism evidence="3 4">
    <name type="scientific">Stieleria maiorica</name>
    <dbReference type="NCBI Taxonomy" id="2795974"/>
    <lineage>
        <taxon>Bacteria</taxon>
        <taxon>Pseudomonadati</taxon>
        <taxon>Planctomycetota</taxon>
        <taxon>Planctomycetia</taxon>
        <taxon>Pirellulales</taxon>
        <taxon>Pirellulaceae</taxon>
        <taxon>Stieleria</taxon>
    </lineage>
</organism>
<name>A0A5B9M7R8_9BACT</name>
<dbReference type="AlphaFoldDB" id="A0A5B9M7R8"/>
<reference evidence="3 4" key="1">
    <citation type="submission" date="2019-02" db="EMBL/GenBank/DDBJ databases">
        <title>Planctomycetal bacteria perform biofilm scaping via a novel small molecule.</title>
        <authorList>
            <person name="Jeske O."/>
            <person name="Boedeker C."/>
            <person name="Wiegand S."/>
            <person name="Breitling P."/>
            <person name="Kallscheuer N."/>
            <person name="Jogler M."/>
            <person name="Rohde M."/>
            <person name="Petersen J."/>
            <person name="Medema M.H."/>
            <person name="Surup F."/>
            <person name="Jogler C."/>
        </authorList>
    </citation>
    <scope>NUCLEOTIDE SEQUENCE [LARGE SCALE GENOMIC DNA]</scope>
    <source>
        <strain evidence="3 4">Mal15</strain>
    </source>
</reference>
<evidence type="ECO:0000259" key="2">
    <source>
        <dbReference type="Pfam" id="PF10816"/>
    </source>
</evidence>
<accession>A0A5B9M7R8</accession>
<dbReference type="Pfam" id="PF10816">
    <property type="entry name" value="DUF2760"/>
    <property type="match status" value="1"/>
</dbReference>
<dbReference type="Proteomes" id="UP000321353">
    <property type="component" value="Chromosome"/>
</dbReference>
<sequence length="186" mass="19607">MSIGIALKAFFAALGNKDKATQIDRILRGQPSDVAAIEAKPQEQPAAVPVTRQPVTKQPEPPPRDSAVTLLATLQREARLVDLIQEDLSQYSDAQVGAAARPCLQQCGGVLQRVMGLKPLLDAAEGATVDVAPDASPTRYQWIGEGTATSGKLVHHGWQATQVELPTWTGDSADANVVAPAQVQAG</sequence>
<gene>
    <name evidence="3" type="ORF">Mal15_07890</name>
</gene>
<keyword evidence="4" id="KW-1185">Reference proteome</keyword>
<dbReference type="RefSeq" id="WP_147866532.1">
    <property type="nucleotide sequence ID" value="NZ_CP036264.1"/>
</dbReference>
<evidence type="ECO:0000313" key="3">
    <source>
        <dbReference type="EMBL" id="QEF96759.1"/>
    </source>
</evidence>
<proteinExistence type="predicted"/>
<dbReference type="KEGG" id="smam:Mal15_07890"/>
<dbReference type="InterPro" id="IPR021212">
    <property type="entry name" value="DUF2760"/>
</dbReference>